<comment type="caution">
    <text evidence="4">The sequence shown here is derived from an EMBL/GenBank/DDBJ whole genome shotgun (WGS) entry which is preliminary data.</text>
</comment>
<dbReference type="AlphaFoldDB" id="A0AA39V492"/>
<dbReference type="InterPro" id="IPR001138">
    <property type="entry name" value="Zn2Cys6_DnaBD"/>
</dbReference>
<feature type="domain" description="Zn(2)-C6 fungal-type" evidence="3">
    <location>
        <begin position="13"/>
        <end position="43"/>
    </location>
</feature>
<evidence type="ECO:0000313" key="4">
    <source>
        <dbReference type="EMBL" id="KAK0515382.1"/>
    </source>
</evidence>
<keyword evidence="5" id="KW-1185">Reference proteome</keyword>
<dbReference type="PANTHER" id="PTHR47784">
    <property type="entry name" value="STEROL UPTAKE CONTROL PROTEIN 2"/>
    <property type="match status" value="1"/>
</dbReference>
<dbReference type="Proteomes" id="UP001166286">
    <property type="component" value="Unassembled WGS sequence"/>
</dbReference>
<dbReference type="SUPFAM" id="SSF57701">
    <property type="entry name" value="Zn2/Cys6 DNA-binding domain"/>
    <property type="match status" value="1"/>
</dbReference>
<evidence type="ECO:0000259" key="3">
    <source>
        <dbReference type="PROSITE" id="PS50048"/>
    </source>
</evidence>
<dbReference type="GO" id="GO:0008270">
    <property type="term" value="F:zinc ion binding"/>
    <property type="evidence" value="ECO:0007669"/>
    <property type="project" value="InterPro"/>
</dbReference>
<dbReference type="PRINTS" id="PR00755">
    <property type="entry name" value="AFLATOXINBRP"/>
</dbReference>
<dbReference type="GO" id="GO:0001228">
    <property type="term" value="F:DNA-binding transcription activator activity, RNA polymerase II-specific"/>
    <property type="evidence" value="ECO:0007669"/>
    <property type="project" value="TreeGrafter"/>
</dbReference>
<evidence type="ECO:0000313" key="5">
    <source>
        <dbReference type="Proteomes" id="UP001166286"/>
    </source>
</evidence>
<protein>
    <recommendedName>
        <fullName evidence="3">Zn(2)-C6 fungal-type domain-containing protein</fullName>
    </recommendedName>
</protein>
<dbReference type="EMBL" id="JAFEKC020000004">
    <property type="protein sequence ID" value="KAK0515382.1"/>
    <property type="molecule type" value="Genomic_DNA"/>
</dbReference>
<evidence type="ECO:0000256" key="1">
    <source>
        <dbReference type="ARBA" id="ARBA00023242"/>
    </source>
</evidence>
<dbReference type="Pfam" id="PF11951">
    <property type="entry name" value="Fungal_trans_2"/>
    <property type="match status" value="1"/>
</dbReference>
<dbReference type="Gene3D" id="4.10.240.10">
    <property type="entry name" value="Zn(2)-C6 fungal-type DNA-binding domain"/>
    <property type="match status" value="1"/>
</dbReference>
<gene>
    <name evidence="4" type="ORF">JMJ35_002761</name>
</gene>
<accession>A0AA39V492</accession>
<dbReference type="PROSITE" id="PS00463">
    <property type="entry name" value="ZN2_CY6_FUNGAL_1"/>
    <property type="match status" value="1"/>
</dbReference>
<dbReference type="InterPro" id="IPR053157">
    <property type="entry name" value="Sterol_Uptake_Regulator"/>
</dbReference>
<dbReference type="SMART" id="SM00066">
    <property type="entry name" value="GAL4"/>
    <property type="match status" value="1"/>
</dbReference>
<evidence type="ECO:0000256" key="2">
    <source>
        <dbReference type="SAM" id="MobiDB-lite"/>
    </source>
</evidence>
<organism evidence="4 5">
    <name type="scientific">Cladonia borealis</name>
    <dbReference type="NCBI Taxonomy" id="184061"/>
    <lineage>
        <taxon>Eukaryota</taxon>
        <taxon>Fungi</taxon>
        <taxon>Dikarya</taxon>
        <taxon>Ascomycota</taxon>
        <taxon>Pezizomycotina</taxon>
        <taxon>Lecanoromycetes</taxon>
        <taxon>OSLEUM clade</taxon>
        <taxon>Lecanoromycetidae</taxon>
        <taxon>Lecanorales</taxon>
        <taxon>Lecanorineae</taxon>
        <taxon>Cladoniaceae</taxon>
        <taxon>Cladonia</taxon>
    </lineage>
</organism>
<proteinExistence type="predicted"/>
<dbReference type="CDD" id="cd00067">
    <property type="entry name" value="GAL4"/>
    <property type="match status" value="1"/>
</dbReference>
<dbReference type="Pfam" id="PF00172">
    <property type="entry name" value="Zn_clus"/>
    <property type="match status" value="1"/>
</dbReference>
<dbReference type="InterPro" id="IPR036864">
    <property type="entry name" value="Zn2-C6_fun-type_DNA-bd_sf"/>
</dbReference>
<dbReference type="InterPro" id="IPR021858">
    <property type="entry name" value="Fun_TF"/>
</dbReference>
<reference evidence="4" key="1">
    <citation type="submission" date="2023-03" db="EMBL/GenBank/DDBJ databases">
        <title>Complete genome of Cladonia borealis.</title>
        <authorList>
            <person name="Park H."/>
        </authorList>
    </citation>
    <scope>NUCLEOTIDE SEQUENCE</scope>
    <source>
        <strain evidence="4">ANT050790</strain>
    </source>
</reference>
<name>A0AA39V492_9LECA</name>
<dbReference type="PANTHER" id="PTHR47784:SF5">
    <property type="entry name" value="STEROL UPTAKE CONTROL PROTEIN 2"/>
    <property type="match status" value="1"/>
</dbReference>
<keyword evidence="1" id="KW-0539">Nucleus</keyword>
<feature type="region of interest" description="Disordered" evidence="2">
    <location>
        <begin position="56"/>
        <end position="87"/>
    </location>
</feature>
<sequence>MPSRRLHQKTRHGCNQCKARKVKCDENRLGCSRCIRSGAQCSLVELQPSGLTLVKPRPTGSELTPTGEPHLGSLEVPSSHFRRPSSQGDAVEAPLSLQIPIRSQLSLLDLEFMHHYSTVTCFEVSRIPAKQSNWQIAVPREALTYPFLMHALLALSAAHLMHIRPSKQHIYGEAATKHRNLALTSSIPFLNNITPINCHALFALSNIVSVLSLVFPHPSAPTLSGLPSDPLDTTLEFFMVIRGVKTVLSSAEEWIAQGPLATFTQHNWEPSLAPLADDVKAAFECLERRVEEAADEPVLCEAYARAIQRLKVAFQTDELIRDEPGLAFIWPVVVPERYMMGLRNRTPMALAILGHYAVLLHNSNGPWWLEGRGRLLLEAVCRVLPSEWLSAVDWPRETIEKSSDFAFLPTPSDSSP</sequence>
<dbReference type="PROSITE" id="PS50048">
    <property type="entry name" value="ZN2_CY6_FUNGAL_2"/>
    <property type="match status" value="1"/>
</dbReference>